<reference evidence="2 3" key="1">
    <citation type="submission" date="2018-06" db="EMBL/GenBank/DDBJ databases">
        <authorList>
            <consortium name="Pathogen Informatics"/>
            <person name="Doyle S."/>
        </authorList>
    </citation>
    <scope>NUCLEOTIDE SEQUENCE [LARGE SCALE GENOMIC DNA]</scope>
    <source>
        <strain evidence="2 3">NCTC10738</strain>
    </source>
</reference>
<dbReference type="RefSeq" id="WP_025009498.1">
    <property type="nucleotide sequence ID" value="NZ_AP024609.1"/>
</dbReference>
<dbReference type="STRING" id="38313.GCA_000947195_01908"/>
<sequence length="119" mass="13513">MTDLAPALSQFIDNVKEHQQVWGLQDDSGEGWVVCDSSEYEDTDVMPLWSDQAVAQSHCTEEWVNFAPVAISLEELLEFWIEDLNEDGVLIGIDWRAEQECPEVEPVELAKFLVDVEAE</sequence>
<dbReference type="EMBL" id="UGYO01000002">
    <property type="protein sequence ID" value="SUJ09748.1"/>
    <property type="molecule type" value="Genomic_DNA"/>
</dbReference>
<reference evidence="1" key="2">
    <citation type="submission" date="2021-05" db="EMBL/GenBank/DDBJ databases">
        <title>Molecular characterization for Shewanella algae harboring chromosomal blaOXA-55-like strains isolated from clinical and environment sample.</title>
        <authorList>
            <person name="Ohama Y."/>
            <person name="Aoki K."/>
            <person name="Harada S."/>
            <person name="Moriya K."/>
            <person name="Ishii Y."/>
            <person name="Tateda K."/>
        </authorList>
    </citation>
    <scope>NUCLEOTIDE SEQUENCE</scope>
    <source>
        <strain evidence="1">TUM17379</strain>
    </source>
</reference>
<dbReference type="EMBL" id="AP024613">
    <property type="protein sequence ID" value="BCV44849.1"/>
    <property type="molecule type" value="Genomic_DNA"/>
</dbReference>
<keyword evidence="3" id="KW-1185">Reference proteome</keyword>
<evidence type="ECO:0000313" key="2">
    <source>
        <dbReference type="EMBL" id="SUJ09748.1"/>
    </source>
</evidence>
<organism evidence="2 3">
    <name type="scientific">Shewanella algae</name>
    <dbReference type="NCBI Taxonomy" id="38313"/>
    <lineage>
        <taxon>Bacteria</taxon>
        <taxon>Pseudomonadati</taxon>
        <taxon>Pseudomonadota</taxon>
        <taxon>Gammaproteobacteria</taxon>
        <taxon>Alteromonadales</taxon>
        <taxon>Shewanellaceae</taxon>
        <taxon>Shewanella</taxon>
    </lineage>
</organism>
<dbReference type="GeneID" id="93808906"/>
<proteinExistence type="predicted"/>
<dbReference type="Proteomes" id="UP000825078">
    <property type="component" value="Chromosome"/>
</dbReference>
<evidence type="ECO:0000313" key="1">
    <source>
        <dbReference type="EMBL" id="BCV44849.1"/>
    </source>
</evidence>
<accession>A0A2T3H059</accession>
<dbReference type="KEGG" id="salg:BS332_16555"/>
<dbReference type="AlphaFoldDB" id="A0A2T3H059"/>
<name>A0A2T3H059_9GAMM</name>
<evidence type="ECO:0000313" key="3">
    <source>
        <dbReference type="Proteomes" id="UP000254069"/>
    </source>
</evidence>
<dbReference type="InterPro" id="IPR021284">
    <property type="entry name" value="DUF2750"/>
</dbReference>
<dbReference type="Pfam" id="PF11042">
    <property type="entry name" value="DUF2750"/>
    <property type="match status" value="1"/>
</dbReference>
<protein>
    <submittedName>
        <fullName evidence="2">Protein of uncharacterized function (DUF2750)</fullName>
    </submittedName>
</protein>
<dbReference type="Proteomes" id="UP000254069">
    <property type="component" value="Unassembled WGS sequence"/>
</dbReference>
<gene>
    <name evidence="2" type="ORF">NCTC10738_04214</name>
    <name evidence="1" type="ORF">TUM17379_18670</name>
</gene>
<accession>A0A380BZ00</accession>